<evidence type="ECO:0000313" key="1">
    <source>
        <dbReference type="EMBL" id="KUI66607.1"/>
    </source>
</evidence>
<keyword evidence="2" id="KW-1185">Reference proteome</keyword>
<proteinExistence type="predicted"/>
<dbReference type="OrthoDB" id="4824565at2759"/>
<dbReference type="Proteomes" id="UP000078559">
    <property type="component" value="Chromosome 2"/>
</dbReference>
<organism evidence="1 2">
    <name type="scientific">Cytospora mali</name>
    <name type="common">Apple Valsa canker fungus</name>
    <name type="synonym">Valsa mali</name>
    <dbReference type="NCBI Taxonomy" id="578113"/>
    <lineage>
        <taxon>Eukaryota</taxon>
        <taxon>Fungi</taxon>
        <taxon>Dikarya</taxon>
        <taxon>Ascomycota</taxon>
        <taxon>Pezizomycotina</taxon>
        <taxon>Sordariomycetes</taxon>
        <taxon>Sordariomycetidae</taxon>
        <taxon>Diaporthales</taxon>
        <taxon>Cytosporaceae</taxon>
        <taxon>Cytospora</taxon>
    </lineage>
</organism>
<accession>A0A194VRI3</accession>
<dbReference type="SMR" id="A0A194VRI3"/>
<reference evidence="1" key="1">
    <citation type="submission" date="2014-12" db="EMBL/GenBank/DDBJ databases">
        <title>Genome Sequence of Valsa Canker Pathogens Uncovers a Specific Adaption of Colonization on Woody Bark.</title>
        <authorList>
            <person name="Yin Z."/>
            <person name="Liu H."/>
            <person name="Gao X."/>
            <person name="Li Z."/>
            <person name="Song N."/>
            <person name="Ke X."/>
            <person name="Dai Q."/>
            <person name="Wu Y."/>
            <person name="Sun Y."/>
            <person name="Xu J.-R."/>
            <person name="Kang Z.K."/>
            <person name="Wang L."/>
            <person name="Huang L."/>
        </authorList>
    </citation>
    <scope>NUCLEOTIDE SEQUENCE [LARGE SCALE GENOMIC DNA]</scope>
    <source>
        <strain evidence="1">03-8</strain>
    </source>
</reference>
<dbReference type="SUPFAM" id="SSF48576">
    <property type="entry name" value="Terpenoid synthases"/>
    <property type="match status" value="1"/>
</dbReference>
<dbReference type="EMBL" id="CM003099">
    <property type="protein sequence ID" value="KUI66607.1"/>
    <property type="molecule type" value="Genomic_DNA"/>
</dbReference>
<dbReference type="InterPro" id="IPR008949">
    <property type="entry name" value="Isoprenoid_synthase_dom_sf"/>
</dbReference>
<evidence type="ECO:0000313" key="2">
    <source>
        <dbReference type="Proteomes" id="UP000078559"/>
    </source>
</evidence>
<dbReference type="AlphaFoldDB" id="A0A194VRI3"/>
<gene>
    <name evidence="1" type="ORF">VM1G_02139</name>
</gene>
<dbReference type="Gene3D" id="1.10.600.10">
    <property type="entry name" value="Farnesyl Diphosphate Synthase"/>
    <property type="match status" value="2"/>
</dbReference>
<name>A0A194VRI3_CYTMA</name>
<protein>
    <submittedName>
        <fullName evidence="1">Aristolochene synthase</fullName>
    </submittedName>
</protein>
<sequence length="155" mass="17500">MTGSTSFSSLTIGSIPVGSMFYDLWDSMRAKDAELADQVIEPTFVFMRAQTDKIRTKITEIGQYLQYRERDVGKLEMNCTEQISIVNGIYSWGKELKQSYLSSEEGSFLCSGVKVLADSTELDIEAAKTSQGCLWAMLWEWERKHKMLCTQPLGG</sequence>